<proteinExistence type="predicted"/>
<dbReference type="EMBL" id="CP022163">
    <property type="protein sequence ID" value="ATB34101.1"/>
    <property type="molecule type" value="Genomic_DNA"/>
</dbReference>
<dbReference type="OrthoDB" id="5500055at2"/>
<evidence type="ECO:0000313" key="2">
    <source>
        <dbReference type="Proteomes" id="UP000217289"/>
    </source>
</evidence>
<name>A0A250ISG1_9BACT</name>
<protein>
    <submittedName>
        <fullName evidence="1">Uncharacterized protein</fullName>
    </submittedName>
</protein>
<dbReference type="KEGG" id="mbd:MEBOL_007602"/>
<gene>
    <name evidence="1" type="ORF">MEBOL_007602</name>
</gene>
<reference evidence="1 2" key="1">
    <citation type="submission" date="2017-06" db="EMBL/GenBank/DDBJ databases">
        <authorList>
            <person name="Kim H.J."/>
            <person name="Triplett B.A."/>
        </authorList>
    </citation>
    <scope>NUCLEOTIDE SEQUENCE [LARGE SCALE GENOMIC DNA]</scope>
    <source>
        <strain evidence="1 2">DSM 14713</strain>
    </source>
</reference>
<evidence type="ECO:0000313" key="1">
    <source>
        <dbReference type="EMBL" id="ATB34101.1"/>
    </source>
</evidence>
<dbReference type="AlphaFoldDB" id="A0A250ISG1"/>
<dbReference type="RefSeq" id="WP_095982046.1">
    <property type="nucleotide sequence ID" value="NZ_CP022163.1"/>
</dbReference>
<keyword evidence="2" id="KW-1185">Reference proteome</keyword>
<sequence length="306" mass="34169">MPYSVYLTTHTRYEDVRAGAPDTLTLKDLRACLSQLAEVCPTHEVRRPDGAIWVFRAGEPPARAPLLTAGVRPNNGPKTGTIHLSVSTTSPFFLRNFFELLSFAAMVKETRGLNAFEAVHGHALTVESVQQLTDVEGAYARRQAELWQKHRENLYTTVQMPLEFPAGQEDEGPNLLALRLEHPKLPPLKKLIAEPPPGLGVEVEKTRGLWFDRELEEPVMWFNLNPHAANQVILWPHWGRAPFASVAQATFGAAARLQSRAGGRVLWNGEPVTPERTAWIQRYPELLGVELLQLVTLGWEPASRAV</sequence>
<dbReference type="Proteomes" id="UP000217289">
    <property type="component" value="Chromosome"/>
</dbReference>
<accession>A0A250ISG1</accession>
<organism evidence="1 2">
    <name type="scientific">Melittangium boletus DSM 14713</name>
    <dbReference type="NCBI Taxonomy" id="1294270"/>
    <lineage>
        <taxon>Bacteria</taxon>
        <taxon>Pseudomonadati</taxon>
        <taxon>Myxococcota</taxon>
        <taxon>Myxococcia</taxon>
        <taxon>Myxococcales</taxon>
        <taxon>Cystobacterineae</taxon>
        <taxon>Archangiaceae</taxon>
        <taxon>Melittangium</taxon>
    </lineage>
</organism>